<evidence type="ECO:0000313" key="2">
    <source>
        <dbReference type="Proteomes" id="UP000619479"/>
    </source>
</evidence>
<name>A0A919ILG7_9ACTN</name>
<dbReference type="AlphaFoldDB" id="A0A919ILG7"/>
<keyword evidence="2" id="KW-1185">Reference proteome</keyword>
<organism evidence="1 2">
    <name type="scientific">Actinoplanes cyaneus</name>
    <dbReference type="NCBI Taxonomy" id="52696"/>
    <lineage>
        <taxon>Bacteria</taxon>
        <taxon>Bacillati</taxon>
        <taxon>Actinomycetota</taxon>
        <taxon>Actinomycetes</taxon>
        <taxon>Micromonosporales</taxon>
        <taxon>Micromonosporaceae</taxon>
        <taxon>Actinoplanes</taxon>
    </lineage>
</organism>
<sequence>MAGRRFPNAFLAVGALLAVTSCTDLDQASAAGVGPADAVAQIAGQLSDSAGLTYTATYRLAGGGTAKIVQAPSRTAYRWPGGSLIVTPTATTRCGTTCVVSAPDAAEPAPATGMITPGAVEAKLRVAAADPALAITERDTTIAGRHAACVKLTGDFEACVTGDGTLAAFTGVLAGTELDMTLTDLTATVDEADFQPRPAR</sequence>
<dbReference type="EMBL" id="BOMH01000016">
    <property type="protein sequence ID" value="GID64165.1"/>
    <property type="molecule type" value="Genomic_DNA"/>
</dbReference>
<dbReference type="PROSITE" id="PS51257">
    <property type="entry name" value="PROKAR_LIPOPROTEIN"/>
    <property type="match status" value="1"/>
</dbReference>
<protein>
    <recommendedName>
        <fullName evidence="3">Lipoprotein</fullName>
    </recommendedName>
</protein>
<dbReference type="RefSeq" id="WP_203739685.1">
    <property type="nucleotide sequence ID" value="NZ_BAAAUC010000026.1"/>
</dbReference>
<accession>A0A919ILG7</accession>
<dbReference type="Proteomes" id="UP000619479">
    <property type="component" value="Unassembled WGS sequence"/>
</dbReference>
<comment type="caution">
    <text evidence="1">The sequence shown here is derived from an EMBL/GenBank/DDBJ whole genome shotgun (WGS) entry which is preliminary data.</text>
</comment>
<gene>
    <name evidence="1" type="ORF">Acy02nite_20460</name>
</gene>
<reference evidence="1" key="1">
    <citation type="submission" date="2021-01" db="EMBL/GenBank/DDBJ databases">
        <title>Whole genome shotgun sequence of Actinoplanes cyaneus NBRC 14990.</title>
        <authorList>
            <person name="Komaki H."/>
            <person name="Tamura T."/>
        </authorList>
    </citation>
    <scope>NUCLEOTIDE SEQUENCE</scope>
    <source>
        <strain evidence="1">NBRC 14990</strain>
    </source>
</reference>
<proteinExistence type="predicted"/>
<evidence type="ECO:0008006" key="3">
    <source>
        <dbReference type="Google" id="ProtNLM"/>
    </source>
</evidence>
<evidence type="ECO:0000313" key="1">
    <source>
        <dbReference type="EMBL" id="GID64165.1"/>
    </source>
</evidence>